<protein>
    <submittedName>
        <fullName evidence="1">Uncharacterized protein</fullName>
    </submittedName>
</protein>
<evidence type="ECO:0000313" key="2">
    <source>
        <dbReference type="Proteomes" id="UP000775872"/>
    </source>
</evidence>
<dbReference type="EMBL" id="CABFOC020000018">
    <property type="protein sequence ID" value="CAH0047082.1"/>
    <property type="molecule type" value="Genomic_DNA"/>
</dbReference>
<accession>A0A9N9Z0Z4</accession>
<evidence type="ECO:0000313" key="1">
    <source>
        <dbReference type="EMBL" id="CAH0047082.1"/>
    </source>
</evidence>
<organism evidence="1 2">
    <name type="scientific">Clonostachys solani</name>
    <dbReference type="NCBI Taxonomy" id="160281"/>
    <lineage>
        <taxon>Eukaryota</taxon>
        <taxon>Fungi</taxon>
        <taxon>Dikarya</taxon>
        <taxon>Ascomycota</taxon>
        <taxon>Pezizomycotina</taxon>
        <taxon>Sordariomycetes</taxon>
        <taxon>Hypocreomycetidae</taxon>
        <taxon>Hypocreales</taxon>
        <taxon>Bionectriaceae</taxon>
        <taxon>Clonostachys</taxon>
    </lineage>
</organism>
<gene>
    <name evidence="1" type="ORF">CSOL1703_00013321</name>
</gene>
<name>A0A9N9Z0Z4_9HYPO</name>
<dbReference type="Proteomes" id="UP000775872">
    <property type="component" value="Unassembled WGS sequence"/>
</dbReference>
<proteinExistence type="predicted"/>
<reference evidence="1" key="1">
    <citation type="submission" date="2021-10" db="EMBL/GenBank/DDBJ databases">
        <authorList>
            <person name="Piombo E."/>
        </authorList>
    </citation>
    <scope>NUCLEOTIDE SEQUENCE</scope>
</reference>
<comment type="caution">
    <text evidence="1">The sequence shown here is derived from an EMBL/GenBank/DDBJ whole genome shotgun (WGS) entry which is preliminary data.</text>
</comment>
<sequence>MNSPEASYQMTVAAHSDSAAMCIVCRVPFGTMNDFVLVPKGGLIFYDTDLSTIGASLPDVEFP</sequence>
<dbReference type="AlphaFoldDB" id="A0A9N9Z0Z4"/>
<keyword evidence="2" id="KW-1185">Reference proteome</keyword>